<reference evidence="1" key="1">
    <citation type="submission" date="2022-12" db="EMBL/GenBank/DDBJ databases">
        <title>Genome sequence of SJ11.</title>
        <authorList>
            <person name="Woo H."/>
        </authorList>
    </citation>
    <scope>NUCLEOTIDE SEQUENCE</scope>
    <source>
        <strain evidence="1">SJ11</strain>
    </source>
</reference>
<evidence type="ECO:0000313" key="1">
    <source>
        <dbReference type="EMBL" id="MCZ4222044.1"/>
    </source>
</evidence>
<dbReference type="Gene3D" id="3.40.30.10">
    <property type="entry name" value="Glutaredoxin"/>
    <property type="match status" value="1"/>
</dbReference>
<dbReference type="RefSeq" id="WP_269413859.1">
    <property type="nucleotide sequence ID" value="NZ_JAPWGL010000001.1"/>
</dbReference>
<name>A0ABT4KT80_9SPHI</name>
<dbReference type="InterPro" id="IPR036249">
    <property type="entry name" value="Thioredoxin-like_sf"/>
</dbReference>
<dbReference type="EMBL" id="JAPWGL010000001">
    <property type="protein sequence ID" value="MCZ4222044.1"/>
    <property type="molecule type" value="Genomic_DNA"/>
</dbReference>
<comment type="caution">
    <text evidence="1">The sequence shown here is derived from an EMBL/GenBank/DDBJ whole genome shotgun (WGS) entry which is preliminary data.</text>
</comment>
<organism evidence="1 2">
    <name type="scientific">Pedobacter rhodius</name>
    <dbReference type="NCBI Taxonomy" id="3004098"/>
    <lineage>
        <taxon>Bacteria</taxon>
        <taxon>Pseudomonadati</taxon>
        <taxon>Bacteroidota</taxon>
        <taxon>Sphingobacteriia</taxon>
        <taxon>Sphingobacteriales</taxon>
        <taxon>Sphingobacteriaceae</taxon>
        <taxon>Pedobacter</taxon>
    </lineage>
</organism>
<evidence type="ECO:0000313" key="2">
    <source>
        <dbReference type="Proteomes" id="UP001144341"/>
    </source>
</evidence>
<accession>A0ABT4KT80</accession>
<protein>
    <recommendedName>
        <fullName evidence="3">Alkyl hydroperoxide reductase subunit C/ Thiol specific antioxidant domain-containing protein</fullName>
    </recommendedName>
</protein>
<dbReference type="SUPFAM" id="SSF52833">
    <property type="entry name" value="Thioredoxin-like"/>
    <property type="match status" value="1"/>
</dbReference>
<proteinExistence type="predicted"/>
<evidence type="ECO:0008006" key="3">
    <source>
        <dbReference type="Google" id="ProtNLM"/>
    </source>
</evidence>
<gene>
    <name evidence="1" type="ORF">O0931_01920</name>
</gene>
<keyword evidence="2" id="KW-1185">Reference proteome</keyword>
<sequence length="80" mass="9061">MHNFKFPKHQFTGNFLLVGHNHHATNIIPENFGKKDPSKFDVVNAYKIDGIPTWFIIDGKGNIRFKSVGFSDSDDGVVKE</sequence>
<dbReference type="Proteomes" id="UP001144341">
    <property type="component" value="Unassembled WGS sequence"/>
</dbReference>